<sequence length="68" mass="7815">MLPPFFMYTYIVVLLPFLQTRARTFVERGFLVRNHATREPSQGAGTKPVPCFQTSRCVIPALFMGHRD</sequence>
<evidence type="ECO:0000256" key="1">
    <source>
        <dbReference type="SAM" id="SignalP"/>
    </source>
</evidence>
<dbReference type="AlphaFoldDB" id="A0A6B0TR15"/>
<name>A0A6B0TR15_IXORI</name>
<feature type="signal peptide" evidence="1">
    <location>
        <begin position="1"/>
        <end position="22"/>
    </location>
</feature>
<organism evidence="2">
    <name type="scientific">Ixodes ricinus</name>
    <name type="common">Common tick</name>
    <name type="synonym">Acarus ricinus</name>
    <dbReference type="NCBI Taxonomy" id="34613"/>
    <lineage>
        <taxon>Eukaryota</taxon>
        <taxon>Metazoa</taxon>
        <taxon>Ecdysozoa</taxon>
        <taxon>Arthropoda</taxon>
        <taxon>Chelicerata</taxon>
        <taxon>Arachnida</taxon>
        <taxon>Acari</taxon>
        <taxon>Parasitiformes</taxon>
        <taxon>Ixodida</taxon>
        <taxon>Ixodoidea</taxon>
        <taxon>Ixodidae</taxon>
        <taxon>Ixodinae</taxon>
        <taxon>Ixodes</taxon>
    </lineage>
</organism>
<feature type="chain" id="PRO_5025498422" evidence="1">
    <location>
        <begin position="23"/>
        <end position="68"/>
    </location>
</feature>
<protein>
    <submittedName>
        <fullName evidence="2">Putative secreted protein</fullName>
    </submittedName>
</protein>
<keyword evidence="1" id="KW-0732">Signal</keyword>
<evidence type="ECO:0000313" key="2">
    <source>
        <dbReference type="EMBL" id="MXU82342.1"/>
    </source>
</evidence>
<proteinExistence type="predicted"/>
<reference evidence="2" key="1">
    <citation type="submission" date="2019-12" db="EMBL/GenBank/DDBJ databases">
        <title>An insight into the sialome of adult female Ixodes ricinus ticks feeding for 6 days.</title>
        <authorList>
            <person name="Perner J."/>
            <person name="Ribeiro J.M.C."/>
        </authorList>
    </citation>
    <scope>NUCLEOTIDE SEQUENCE</scope>
    <source>
        <strain evidence="2">Semi-engorged</strain>
        <tissue evidence="2">Salivary glands</tissue>
    </source>
</reference>
<accession>A0A6B0TR15</accession>
<dbReference type="EMBL" id="GIFC01000259">
    <property type="protein sequence ID" value="MXU82342.1"/>
    <property type="molecule type" value="Transcribed_RNA"/>
</dbReference>